<dbReference type="GeneID" id="19199753"/>
<dbReference type="GO" id="GO:0030245">
    <property type="term" value="P:cellulose catabolic process"/>
    <property type="evidence" value="ECO:0007669"/>
    <property type="project" value="UniProtKB-KW"/>
</dbReference>
<evidence type="ECO:0000313" key="11">
    <source>
        <dbReference type="EMBL" id="EIW82439.1"/>
    </source>
</evidence>
<dbReference type="InterPro" id="IPR012341">
    <property type="entry name" value="6hp_glycosidase-like_sf"/>
</dbReference>
<evidence type="ECO:0000256" key="7">
    <source>
        <dbReference type="ARBA" id="ARBA00023295"/>
    </source>
</evidence>
<evidence type="ECO:0000256" key="2">
    <source>
        <dbReference type="ARBA" id="ARBA00007072"/>
    </source>
</evidence>
<dbReference type="Gene3D" id="1.50.10.10">
    <property type="match status" value="1"/>
</dbReference>
<accession>A0A5M3MTE2</accession>
<evidence type="ECO:0000256" key="8">
    <source>
        <dbReference type="ARBA" id="ARBA00023326"/>
    </source>
</evidence>
<keyword evidence="8" id="KW-0624">Polysaccharide degradation</keyword>
<keyword evidence="4 11" id="KW-0378">Hydrolase</keyword>
<dbReference type="PANTHER" id="PTHR22298">
    <property type="entry name" value="ENDO-1,4-BETA-GLUCANASE"/>
    <property type="match status" value="1"/>
</dbReference>
<sequence length="381" mass="41103">MLSLAVLLPVLAGSALAQVPLPNPQWQPQNASAGAVPSPYGTSQPNPQWSNLLGDLLWFYEAQRSGNLPSTNRVSWRNNSATSDGSDVNLDLTGGYYDAGDYIKCTFPLSFVLMSICWGATDFGKGYDLSNQTPYLDDMLRWGLTWLEKAHPANDTLFVQVGDTNADNAYWGGDQNIPGSRPSFQINGTNPGTDAAAGAAGAFAACSNLYSNRLFSNAFSGAATLQNSSYASELLQHAEQLYDFAVHAPGGMTEYQNNAPVAGDAYASSGYGDELTMAALFLAWATNSSSYYQDAHTYYSNYSLKGYKGVFNWDNKTPGVNVLFAQIEQAGGFGGGNLSNWQSEVERYLDGIVYGGGDGWMTKVVCYITMAIRTTRVSTLR</sequence>
<proteinExistence type="inferred from homology"/>
<protein>
    <recommendedName>
        <fullName evidence="3">cellulase</fullName>
        <ecNumber evidence="3">3.2.1.4</ecNumber>
    </recommendedName>
</protein>
<feature type="chain" id="PRO_5024299583" description="cellulase" evidence="9">
    <location>
        <begin position="18"/>
        <end position="381"/>
    </location>
</feature>
<evidence type="ECO:0000259" key="10">
    <source>
        <dbReference type="Pfam" id="PF00759"/>
    </source>
</evidence>
<dbReference type="KEGG" id="cput:CONPUDRAFT_123363"/>
<dbReference type="GO" id="GO:0008810">
    <property type="term" value="F:cellulase activity"/>
    <property type="evidence" value="ECO:0007669"/>
    <property type="project" value="UniProtKB-EC"/>
</dbReference>
<evidence type="ECO:0000256" key="9">
    <source>
        <dbReference type="SAM" id="SignalP"/>
    </source>
</evidence>
<keyword evidence="9" id="KW-0732">Signal</keyword>
<dbReference type="InterPro" id="IPR008928">
    <property type="entry name" value="6-hairpin_glycosidase_sf"/>
</dbReference>
<dbReference type="EMBL" id="JH711577">
    <property type="protein sequence ID" value="EIW82439.1"/>
    <property type="molecule type" value="Genomic_DNA"/>
</dbReference>
<evidence type="ECO:0000256" key="3">
    <source>
        <dbReference type="ARBA" id="ARBA00012601"/>
    </source>
</evidence>
<evidence type="ECO:0000256" key="6">
    <source>
        <dbReference type="ARBA" id="ARBA00023277"/>
    </source>
</evidence>
<reference evidence="12" key="1">
    <citation type="journal article" date="2012" name="Science">
        <title>The Paleozoic origin of enzymatic lignin decomposition reconstructed from 31 fungal genomes.</title>
        <authorList>
            <person name="Floudas D."/>
            <person name="Binder M."/>
            <person name="Riley R."/>
            <person name="Barry K."/>
            <person name="Blanchette R.A."/>
            <person name="Henrissat B."/>
            <person name="Martinez A.T."/>
            <person name="Otillar R."/>
            <person name="Spatafora J.W."/>
            <person name="Yadav J.S."/>
            <person name="Aerts A."/>
            <person name="Benoit I."/>
            <person name="Boyd A."/>
            <person name="Carlson A."/>
            <person name="Copeland A."/>
            <person name="Coutinho P.M."/>
            <person name="de Vries R.P."/>
            <person name="Ferreira P."/>
            <person name="Findley K."/>
            <person name="Foster B."/>
            <person name="Gaskell J."/>
            <person name="Glotzer D."/>
            <person name="Gorecki P."/>
            <person name="Heitman J."/>
            <person name="Hesse C."/>
            <person name="Hori C."/>
            <person name="Igarashi K."/>
            <person name="Jurgens J.A."/>
            <person name="Kallen N."/>
            <person name="Kersten P."/>
            <person name="Kohler A."/>
            <person name="Kuees U."/>
            <person name="Kumar T.K.A."/>
            <person name="Kuo A."/>
            <person name="LaButti K."/>
            <person name="Larrondo L.F."/>
            <person name="Lindquist E."/>
            <person name="Ling A."/>
            <person name="Lombard V."/>
            <person name="Lucas S."/>
            <person name="Lundell T."/>
            <person name="Martin R."/>
            <person name="McLaughlin D.J."/>
            <person name="Morgenstern I."/>
            <person name="Morin E."/>
            <person name="Murat C."/>
            <person name="Nagy L.G."/>
            <person name="Nolan M."/>
            <person name="Ohm R.A."/>
            <person name="Patyshakuliyeva A."/>
            <person name="Rokas A."/>
            <person name="Ruiz-Duenas F.J."/>
            <person name="Sabat G."/>
            <person name="Salamov A."/>
            <person name="Samejima M."/>
            <person name="Schmutz J."/>
            <person name="Slot J.C."/>
            <person name="St John F."/>
            <person name="Stenlid J."/>
            <person name="Sun H."/>
            <person name="Sun S."/>
            <person name="Syed K."/>
            <person name="Tsang A."/>
            <person name="Wiebenga A."/>
            <person name="Young D."/>
            <person name="Pisabarro A."/>
            <person name="Eastwood D.C."/>
            <person name="Martin F."/>
            <person name="Cullen D."/>
            <person name="Grigoriev I.V."/>
            <person name="Hibbett D.S."/>
        </authorList>
    </citation>
    <scope>NUCLEOTIDE SEQUENCE [LARGE SCALE GENOMIC DNA]</scope>
    <source>
        <strain evidence="12">RWD-64-598 SS2</strain>
    </source>
</reference>
<organism evidence="11 12">
    <name type="scientific">Coniophora puteana (strain RWD-64-598)</name>
    <name type="common">Brown rot fungus</name>
    <dbReference type="NCBI Taxonomy" id="741705"/>
    <lineage>
        <taxon>Eukaryota</taxon>
        <taxon>Fungi</taxon>
        <taxon>Dikarya</taxon>
        <taxon>Basidiomycota</taxon>
        <taxon>Agaricomycotina</taxon>
        <taxon>Agaricomycetes</taxon>
        <taxon>Agaricomycetidae</taxon>
        <taxon>Boletales</taxon>
        <taxon>Coniophorineae</taxon>
        <taxon>Coniophoraceae</taxon>
        <taxon>Coniophora</taxon>
    </lineage>
</organism>
<comment type="caution">
    <text evidence="11">The sequence shown here is derived from an EMBL/GenBank/DDBJ whole genome shotgun (WGS) entry which is preliminary data.</text>
</comment>
<dbReference type="Proteomes" id="UP000053558">
    <property type="component" value="Unassembled WGS sequence"/>
</dbReference>
<keyword evidence="6" id="KW-0119">Carbohydrate metabolism</keyword>
<dbReference type="OrthoDB" id="10257085at2759"/>
<comment type="similarity">
    <text evidence="2">Belongs to the glycosyl hydrolase 9 (cellulase E) family.</text>
</comment>
<evidence type="ECO:0000313" key="12">
    <source>
        <dbReference type="Proteomes" id="UP000053558"/>
    </source>
</evidence>
<dbReference type="SUPFAM" id="SSF48208">
    <property type="entry name" value="Six-hairpin glycosidases"/>
    <property type="match status" value="1"/>
</dbReference>
<dbReference type="AlphaFoldDB" id="A0A5M3MTE2"/>
<name>A0A5M3MTE2_CONPW</name>
<gene>
    <name evidence="11" type="ORF">CONPUDRAFT_123363</name>
</gene>
<feature type="domain" description="Glycoside hydrolase family 9" evidence="10">
    <location>
        <begin position="50"/>
        <end position="357"/>
    </location>
</feature>
<dbReference type="Pfam" id="PF00759">
    <property type="entry name" value="Glyco_hydro_9"/>
    <property type="match status" value="1"/>
</dbReference>
<dbReference type="RefSeq" id="XP_007768099.1">
    <property type="nucleotide sequence ID" value="XM_007769909.1"/>
</dbReference>
<evidence type="ECO:0000256" key="1">
    <source>
        <dbReference type="ARBA" id="ARBA00000966"/>
    </source>
</evidence>
<feature type="signal peptide" evidence="9">
    <location>
        <begin position="1"/>
        <end position="17"/>
    </location>
</feature>
<dbReference type="EC" id="3.2.1.4" evidence="3"/>
<evidence type="ECO:0000256" key="4">
    <source>
        <dbReference type="ARBA" id="ARBA00022801"/>
    </source>
</evidence>
<comment type="catalytic activity">
    <reaction evidence="1">
        <text>Endohydrolysis of (1-&gt;4)-beta-D-glucosidic linkages in cellulose, lichenin and cereal beta-D-glucans.</text>
        <dbReference type="EC" id="3.2.1.4"/>
    </reaction>
</comment>
<keyword evidence="12" id="KW-1185">Reference proteome</keyword>
<keyword evidence="7" id="KW-0326">Glycosidase</keyword>
<keyword evidence="5" id="KW-0136">Cellulose degradation</keyword>
<dbReference type="InterPro" id="IPR001701">
    <property type="entry name" value="Glyco_hydro_9"/>
</dbReference>
<evidence type="ECO:0000256" key="5">
    <source>
        <dbReference type="ARBA" id="ARBA00023001"/>
    </source>
</evidence>